<evidence type="ECO:0000313" key="3">
    <source>
        <dbReference type="Proteomes" id="UP000299102"/>
    </source>
</evidence>
<proteinExistence type="predicted"/>
<dbReference type="EMBL" id="BGZK01002348">
    <property type="protein sequence ID" value="GBP93194.1"/>
    <property type="molecule type" value="Genomic_DNA"/>
</dbReference>
<accession>A0A4C2A1P5</accession>
<dbReference type="AlphaFoldDB" id="A0A4C2A1P5"/>
<comment type="caution">
    <text evidence="2">The sequence shown here is derived from an EMBL/GenBank/DDBJ whole genome shotgun (WGS) entry which is preliminary data.</text>
</comment>
<evidence type="ECO:0008006" key="4">
    <source>
        <dbReference type="Google" id="ProtNLM"/>
    </source>
</evidence>
<reference evidence="2 3" key="1">
    <citation type="journal article" date="2019" name="Commun. Biol.">
        <title>The bagworm genome reveals a unique fibroin gene that provides high tensile strength.</title>
        <authorList>
            <person name="Kono N."/>
            <person name="Nakamura H."/>
            <person name="Ohtoshi R."/>
            <person name="Tomita M."/>
            <person name="Numata K."/>
            <person name="Arakawa K."/>
        </authorList>
    </citation>
    <scope>NUCLEOTIDE SEQUENCE [LARGE SCALE GENOMIC DNA]</scope>
</reference>
<dbReference type="OrthoDB" id="7790673at2759"/>
<evidence type="ECO:0000313" key="2">
    <source>
        <dbReference type="EMBL" id="GBP93194.1"/>
    </source>
</evidence>
<evidence type="ECO:0000256" key="1">
    <source>
        <dbReference type="SAM" id="MobiDB-lite"/>
    </source>
</evidence>
<organism evidence="2 3">
    <name type="scientific">Eumeta variegata</name>
    <name type="common">Bagworm moth</name>
    <name type="synonym">Eumeta japonica</name>
    <dbReference type="NCBI Taxonomy" id="151549"/>
    <lineage>
        <taxon>Eukaryota</taxon>
        <taxon>Metazoa</taxon>
        <taxon>Ecdysozoa</taxon>
        <taxon>Arthropoda</taxon>
        <taxon>Hexapoda</taxon>
        <taxon>Insecta</taxon>
        <taxon>Pterygota</taxon>
        <taxon>Neoptera</taxon>
        <taxon>Endopterygota</taxon>
        <taxon>Lepidoptera</taxon>
        <taxon>Glossata</taxon>
        <taxon>Ditrysia</taxon>
        <taxon>Tineoidea</taxon>
        <taxon>Psychidae</taxon>
        <taxon>Oiketicinae</taxon>
        <taxon>Eumeta</taxon>
    </lineage>
</organism>
<protein>
    <recommendedName>
        <fullName evidence="4">Reverse transcriptase domain-containing protein</fullName>
    </recommendedName>
</protein>
<sequence>MHNTPHQLATNLGGRSGGKKDDVDGSQQARGRGGARAAGAPPNDPGPPPIAIECALNAASLITSGCIGECPIIAYTVSMDVPQGSILGLFLFLFYINDLPYLVKDEHWNALLPDDASLLFNVNKQQPDFDEIRARATVSRDEALAQTVALLRRKYVSPGRNEFNKIFFSEISGAAAPRSAARGAGGGAASRRIRILLVSSLRQTSFVQFRGDRGRTVGILCQRPARRDARRAWPQSDATITL</sequence>
<dbReference type="Proteomes" id="UP000299102">
    <property type="component" value="Unassembled WGS sequence"/>
</dbReference>
<feature type="region of interest" description="Disordered" evidence="1">
    <location>
        <begin position="1"/>
        <end position="46"/>
    </location>
</feature>
<feature type="compositionally biased region" description="Polar residues" evidence="1">
    <location>
        <begin position="1"/>
        <end position="10"/>
    </location>
</feature>
<gene>
    <name evidence="2" type="ORF">EVAR_66883_1</name>
</gene>
<keyword evidence="3" id="KW-1185">Reference proteome</keyword>
<name>A0A4C2A1P5_EUMVA</name>